<evidence type="ECO:0008006" key="3">
    <source>
        <dbReference type="Google" id="ProtNLM"/>
    </source>
</evidence>
<dbReference type="STRING" id="1672749.BJF92_04550"/>
<sequence>MTVTHYPPPVQGAAPAAALYVGEVMHQRMRTVVRRFSYSVFSLVIDLDRLDEADRQARLFSVNRFNLLAFHEADHLPGDDAGLRARFDGLLAQAGLSERAARVDLVCYPRMLGWVFNPIAVYYAYRASGDLLAIVYEVRNTFGDRHSYVCPVMPGQVSPAGIRQEAAKRMHVSPFLGLEGTYHFRMTAPGESLRWRILETDAQGPILAATFSGRRQELSSRAIVSQLARIPHLTLKVLGAIHWQALKIWMSGVRFHSRPPPREGVSLWPRDAAARGQISPHPPVGGSADYG</sequence>
<dbReference type="Proteomes" id="UP000186143">
    <property type="component" value="Unassembled WGS sequence"/>
</dbReference>
<dbReference type="PANTHER" id="PTHR33973">
    <property type="entry name" value="OS07G0153300 PROTEIN"/>
    <property type="match status" value="1"/>
</dbReference>
<gene>
    <name evidence="1" type="ORF">BJF92_04550</name>
</gene>
<protein>
    <recommendedName>
        <fullName evidence="3">DUF1365 domain-containing protein</fullName>
    </recommendedName>
</protein>
<evidence type="ECO:0000313" key="2">
    <source>
        <dbReference type="Proteomes" id="UP000186143"/>
    </source>
</evidence>
<dbReference type="InterPro" id="IPR010775">
    <property type="entry name" value="DUF1365"/>
</dbReference>
<organism evidence="1 2">
    <name type="scientific">Xaviernesmea rhizosphaerae</name>
    <dbReference type="NCBI Taxonomy" id="1672749"/>
    <lineage>
        <taxon>Bacteria</taxon>
        <taxon>Pseudomonadati</taxon>
        <taxon>Pseudomonadota</taxon>
        <taxon>Alphaproteobacteria</taxon>
        <taxon>Hyphomicrobiales</taxon>
        <taxon>Rhizobiaceae</taxon>
        <taxon>Rhizobium/Agrobacterium group</taxon>
        <taxon>Xaviernesmea</taxon>
    </lineage>
</organism>
<evidence type="ECO:0000313" key="1">
    <source>
        <dbReference type="EMBL" id="OLP53861.1"/>
    </source>
</evidence>
<dbReference type="RefSeq" id="WP_075636105.1">
    <property type="nucleotide sequence ID" value="NZ_MKIO01000038.1"/>
</dbReference>
<comment type="caution">
    <text evidence="1">The sequence shown here is derived from an EMBL/GenBank/DDBJ whole genome shotgun (WGS) entry which is preliminary data.</text>
</comment>
<dbReference type="EMBL" id="MKIO01000038">
    <property type="protein sequence ID" value="OLP53861.1"/>
    <property type="molecule type" value="Genomic_DNA"/>
</dbReference>
<proteinExistence type="predicted"/>
<accession>A0A1Q9AFX9</accession>
<dbReference type="OrthoDB" id="9778801at2"/>
<dbReference type="AlphaFoldDB" id="A0A1Q9AFX9"/>
<name>A0A1Q9AFX9_9HYPH</name>
<reference evidence="1 2" key="1">
    <citation type="submission" date="2016-09" db="EMBL/GenBank/DDBJ databases">
        <title>Rhizobium sp. nov., a novel species isolated from the rice rhizosphere.</title>
        <authorList>
            <person name="Zhao J."/>
            <person name="Zhang X."/>
        </authorList>
    </citation>
    <scope>NUCLEOTIDE SEQUENCE [LARGE SCALE GENOMIC DNA]</scope>
    <source>
        <strain evidence="1 2">MH17</strain>
    </source>
</reference>
<dbReference type="PANTHER" id="PTHR33973:SF4">
    <property type="entry name" value="OS07G0153300 PROTEIN"/>
    <property type="match status" value="1"/>
</dbReference>
<dbReference type="Pfam" id="PF07103">
    <property type="entry name" value="DUF1365"/>
    <property type="match status" value="1"/>
</dbReference>